<evidence type="ECO:0000256" key="4">
    <source>
        <dbReference type="ARBA" id="ARBA00022827"/>
    </source>
</evidence>
<dbReference type="PANTHER" id="PTHR42913">
    <property type="entry name" value="APOPTOSIS-INDUCING FACTOR 1"/>
    <property type="match status" value="1"/>
</dbReference>
<dbReference type="STRING" id="1121421.SAMN02745123_01754"/>
<dbReference type="PANTHER" id="PTHR42913:SF3">
    <property type="entry name" value="64 KDA MITOCHONDRIAL NADH DEHYDROGENASE (EUROFUNG)"/>
    <property type="match status" value="1"/>
</dbReference>
<evidence type="ECO:0000256" key="1">
    <source>
        <dbReference type="ARBA" id="ARBA00001974"/>
    </source>
</evidence>
<organism evidence="7 8">
    <name type="scientific">Desulforamulus aeronauticus DSM 10349</name>
    <dbReference type="NCBI Taxonomy" id="1121421"/>
    <lineage>
        <taxon>Bacteria</taxon>
        <taxon>Bacillati</taxon>
        <taxon>Bacillota</taxon>
        <taxon>Clostridia</taxon>
        <taxon>Eubacteriales</taxon>
        <taxon>Peptococcaceae</taxon>
        <taxon>Desulforamulus</taxon>
    </lineage>
</organism>
<dbReference type="InterPro" id="IPR051169">
    <property type="entry name" value="NADH-Q_oxidoreductase"/>
</dbReference>
<keyword evidence="3" id="KW-0285">Flavoprotein</keyword>
<comment type="cofactor">
    <cofactor evidence="1">
        <name>FAD</name>
        <dbReference type="ChEBI" id="CHEBI:57692"/>
    </cofactor>
</comment>
<keyword evidence="8" id="KW-1185">Reference proteome</keyword>
<dbReference type="SUPFAM" id="SSF51905">
    <property type="entry name" value="FAD/NAD(P)-binding domain"/>
    <property type="match status" value="1"/>
</dbReference>
<protein>
    <submittedName>
        <fullName evidence="7">NADH dehydrogenase</fullName>
    </submittedName>
</protein>
<dbReference type="Proteomes" id="UP000183997">
    <property type="component" value="Unassembled WGS sequence"/>
</dbReference>
<sequence length="392" mass="42613">MVTTTDIVVLGAGYGGIRAAQQLSKYLTGRQDIRIVLINRQSYHTLMTQLYEPAVGTKQCKDIIVPLQEFLSEEKVSFIEGTVTAIDIAKRQIFLEGEAAPISFAYLVVALGSRTEYFGIEGLQEYSRSLNDIQSAKGIFKRVQDILSDGTSTPTFVIGGGGLTGVEFAGELADYLKRARGEQGAKSKVLLIESANQLLPGMSEGTCRYAKRTLEKLGVEVLTGVLVKKVTDDAVYLSSGKIIPYSLLMWAGGISGNSVLKDSGLQTDPRGRLLVNQFLQYVGEPRVYGVGDSALVKDPATDRPILPTAQAALQHGAAAAYNIYAEITGLPKRIYQPSFILLCITIGKKQGFGESESFKIKGAPAACIKKLIPHKYFYTLGGFKLLRKRLLK</sequence>
<dbReference type="Pfam" id="PF07992">
    <property type="entry name" value="Pyr_redox_2"/>
    <property type="match status" value="1"/>
</dbReference>
<gene>
    <name evidence="7" type="ORF">SAMN02745123_01754</name>
</gene>
<keyword evidence="4" id="KW-0274">FAD</keyword>
<dbReference type="AlphaFoldDB" id="A0A1M6S6B5"/>
<keyword evidence="5" id="KW-0560">Oxidoreductase</keyword>
<evidence type="ECO:0000259" key="6">
    <source>
        <dbReference type="Pfam" id="PF07992"/>
    </source>
</evidence>
<evidence type="ECO:0000256" key="3">
    <source>
        <dbReference type="ARBA" id="ARBA00022630"/>
    </source>
</evidence>
<dbReference type="RefSeq" id="WP_072913188.1">
    <property type="nucleotide sequence ID" value="NZ_FRAR01000012.1"/>
</dbReference>
<dbReference type="InterPro" id="IPR036188">
    <property type="entry name" value="FAD/NAD-bd_sf"/>
</dbReference>
<dbReference type="PRINTS" id="PR00411">
    <property type="entry name" value="PNDRDTASEI"/>
</dbReference>
<dbReference type="GO" id="GO:0019646">
    <property type="term" value="P:aerobic electron transport chain"/>
    <property type="evidence" value="ECO:0007669"/>
    <property type="project" value="TreeGrafter"/>
</dbReference>
<proteinExistence type="inferred from homology"/>
<dbReference type="GO" id="GO:0003955">
    <property type="term" value="F:NAD(P)H dehydrogenase (quinone) activity"/>
    <property type="evidence" value="ECO:0007669"/>
    <property type="project" value="TreeGrafter"/>
</dbReference>
<comment type="similarity">
    <text evidence="2">Belongs to the NADH dehydrogenase family.</text>
</comment>
<dbReference type="InterPro" id="IPR023753">
    <property type="entry name" value="FAD/NAD-binding_dom"/>
</dbReference>
<reference evidence="8" key="1">
    <citation type="submission" date="2016-11" db="EMBL/GenBank/DDBJ databases">
        <authorList>
            <person name="Varghese N."/>
            <person name="Submissions S."/>
        </authorList>
    </citation>
    <scope>NUCLEOTIDE SEQUENCE [LARGE SCALE GENOMIC DNA]</scope>
    <source>
        <strain evidence="8">DSM 10349</strain>
    </source>
</reference>
<dbReference type="Gene3D" id="3.50.50.100">
    <property type="match status" value="1"/>
</dbReference>
<dbReference type="PRINTS" id="PR00368">
    <property type="entry name" value="FADPNR"/>
</dbReference>
<evidence type="ECO:0000256" key="2">
    <source>
        <dbReference type="ARBA" id="ARBA00005272"/>
    </source>
</evidence>
<evidence type="ECO:0000313" key="7">
    <source>
        <dbReference type="EMBL" id="SHK40283.1"/>
    </source>
</evidence>
<feature type="domain" description="FAD/NAD(P)-binding" evidence="6">
    <location>
        <begin position="6"/>
        <end position="316"/>
    </location>
</feature>
<dbReference type="EMBL" id="FRAR01000012">
    <property type="protein sequence ID" value="SHK40283.1"/>
    <property type="molecule type" value="Genomic_DNA"/>
</dbReference>
<accession>A0A1M6S6B5</accession>
<evidence type="ECO:0000313" key="8">
    <source>
        <dbReference type="Proteomes" id="UP000183997"/>
    </source>
</evidence>
<name>A0A1M6S6B5_9FIRM</name>
<evidence type="ECO:0000256" key="5">
    <source>
        <dbReference type="ARBA" id="ARBA00023002"/>
    </source>
</evidence>